<dbReference type="NCBIfam" id="NF045515">
    <property type="entry name" value="Glp_gephyrin"/>
    <property type="match status" value="1"/>
</dbReference>
<keyword evidence="6" id="KW-0808">Transferase</keyword>
<dbReference type="InterPro" id="IPR036135">
    <property type="entry name" value="MoeA_linker/N_sf"/>
</dbReference>
<evidence type="ECO:0000313" key="9">
    <source>
        <dbReference type="Proteomes" id="UP000007845"/>
    </source>
</evidence>
<evidence type="ECO:0000256" key="6">
    <source>
        <dbReference type="RuleBase" id="RU365090"/>
    </source>
</evidence>
<gene>
    <name evidence="8" type="ORF">DND132_1478</name>
</gene>
<proteinExistence type="inferred from homology"/>
<organism evidence="8 9">
    <name type="scientific">Pseudodesulfovibrio mercurii</name>
    <dbReference type="NCBI Taxonomy" id="641491"/>
    <lineage>
        <taxon>Bacteria</taxon>
        <taxon>Pseudomonadati</taxon>
        <taxon>Thermodesulfobacteriota</taxon>
        <taxon>Desulfovibrionia</taxon>
        <taxon>Desulfovibrionales</taxon>
        <taxon>Desulfovibrionaceae</taxon>
    </lineage>
</organism>
<evidence type="ECO:0000256" key="4">
    <source>
        <dbReference type="ARBA" id="ARBA00023150"/>
    </source>
</evidence>
<keyword evidence="6" id="KW-0500">Molybdenum</keyword>
<comment type="pathway">
    <text evidence="2 6">Cofactor biosynthesis; molybdopterin biosynthesis.</text>
</comment>
<sequence length="416" mass="43763">MHGFFTIISRAEFEALLRGFAPLDAETVDLAESAGRVLAHDLIAPHDWPLLARSCMDGFAVNARDVFGAGESNPGYLECVAALSIDKLPDIVLNPGECARIATGGVLPEGADAVVMVEHTQAMQDEIVGGTIEIRKSAAPFDNVMQRGEDARKDATALPAGTVLRPQEIGLAAALGFEEISLVRRPRVGILSTGDELIEVGATPRPGQVRDVNTHTVAALVEQAGGLPVPYGIIKDDLESLGRALATAIAENDAVLLSGGSSIGVRDLTVQAIEAMEDAKILAHGVAISPGKPTILGRVGKKPVLGLPGQVTSALVVVHVLVLPLLRHLQGDPAAFSPTCRCLRKAQLARNVASKPGREDYVRIRLEERPGQPPLAHPVLGKSGLLRTIVQAHGLATIPADSEGLYADALVDIWIV</sequence>
<dbReference type="STRING" id="641491.DND132_1478"/>
<dbReference type="SUPFAM" id="SSF53218">
    <property type="entry name" value="Molybdenum cofactor biosynthesis proteins"/>
    <property type="match status" value="1"/>
</dbReference>
<dbReference type="Pfam" id="PF03454">
    <property type="entry name" value="MoeA_C"/>
    <property type="match status" value="1"/>
</dbReference>
<dbReference type="Gene3D" id="2.170.190.11">
    <property type="entry name" value="Molybdopterin biosynthesis moea protein, domain 3"/>
    <property type="match status" value="1"/>
</dbReference>
<dbReference type="GO" id="GO:0005829">
    <property type="term" value="C:cytosol"/>
    <property type="evidence" value="ECO:0007669"/>
    <property type="project" value="TreeGrafter"/>
</dbReference>
<evidence type="ECO:0000313" key="8">
    <source>
        <dbReference type="EMBL" id="EGB14686.1"/>
    </source>
</evidence>
<dbReference type="SMART" id="SM00852">
    <property type="entry name" value="MoCF_biosynth"/>
    <property type="match status" value="1"/>
</dbReference>
<dbReference type="KEGG" id="ddn:DND132_1478"/>
<dbReference type="Pfam" id="PF00994">
    <property type="entry name" value="MoCF_biosynth"/>
    <property type="match status" value="1"/>
</dbReference>
<reference evidence="8 9" key="1">
    <citation type="journal article" date="2011" name="J. Bacteriol.">
        <title>Genome sequence of the mercury-methylating strain Desulfovibrio desulfuricans ND132.</title>
        <authorList>
            <person name="Brown S.D."/>
            <person name="Gilmour C.C."/>
            <person name="Kucken A.M."/>
            <person name="Wall J.D."/>
            <person name="Elias D.A."/>
            <person name="Brandt C.C."/>
            <person name="Podar M."/>
            <person name="Chertkov O."/>
            <person name="Held B."/>
            <person name="Bruce D.C."/>
            <person name="Detter J.C."/>
            <person name="Tapia R."/>
            <person name="Han C.S."/>
            <person name="Goodwin L.A."/>
            <person name="Cheng J.F."/>
            <person name="Pitluck S."/>
            <person name="Woyke T."/>
            <person name="Mikhailova N."/>
            <person name="Ivanova N.N."/>
            <person name="Han J."/>
            <person name="Lucas S."/>
            <person name="Lapidus A.L."/>
            <person name="Land M.L."/>
            <person name="Hauser L.J."/>
            <person name="Palumbo A.V."/>
        </authorList>
    </citation>
    <scope>NUCLEOTIDE SEQUENCE [LARGE SCALE GENOMIC DNA]</scope>
    <source>
        <strain evidence="8 9">ND132</strain>
    </source>
</reference>
<dbReference type="OrthoDB" id="9804758at2"/>
<keyword evidence="9" id="KW-1185">Reference proteome</keyword>
<comment type="similarity">
    <text evidence="3 6">Belongs to the MoeA family.</text>
</comment>
<dbReference type="Gene3D" id="2.40.340.10">
    <property type="entry name" value="MoeA, C-terminal, domain IV"/>
    <property type="match status" value="1"/>
</dbReference>
<dbReference type="UniPathway" id="UPA00344"/>
<keyword evidence="4 6" id="KW-0501">Molybdenum cofactor biosynthesis</keyword>
<protein>
    <recommendedName>
        <fullName evidence="6">Molybdopterin molybdenumtransferase</fullName>
        <ecNumber evidence="6">2.10.1.1</ecNumber>
    </recommendedName>
</protein>
<evidence type="ECO:0000256" key="1">
    <source>
        <dbReference type="ARBA" id="ARBA00002901"/>
    </source>
</evidence>
<comment type="catalytic activity">
    <reaction evidence="5">
        <text>adenylyl-molybdopterin + molybdate = Mo-molybdopterin + AMP + H(+)</text>
        <dbReference type="Rhea" id="RHEA:35047"/>
        <dbReference type="ChEBI" id="CHEBI:15378"/>
        <dbReference type="ChEBI" id="CHEBI:36264"/>
        <dbReference type="ChEBI" id="CHEBI:62727"/>
        <dbReference type="ChEBI" id="CHEBI:71302"/>
        <dbReference type="ChEBI" id="CHEBI:456215"/>
        <dbReference type="EC" id="2.10.1.1"/>
    </reaction>
</comment>
<dbReference type="InterPro" id="IPR036688">
    <property type="entry name" value="MoeA_C_domain_IV_sf"/>
</dbReference>
<keyword evidence="6" id="KW-0460">Magnesium</keyword>
<dbReference type="RefSeq" id="WP_014322114.1">
    <property type="nucleotide sequence ID" value="NC_016803.1"/>
</dbReference>
<dbReference type="InterPro" id="IPR038987">
    <property type="entry name" value="MoeA-like"/>
</dbReference>
<dbReference type="PANTHER" id="PTHR10192:SF5">
    <property type="entry name" value="GEPHYRIN"/>
    <property type="match status" value="1"/>
</dbReference>
<dbReference type="PANTHER" id="PTHR10192">
    <property type="entry name" value="MOLYBDOPTERIN BIOSYNTHESIS PROTEIN"/>
    <property type="match status" value="1"/>
</dbReference>
<feature type="domain" description="MoaB/Mog" evidence="7">
    <location>
        <begin position="189"/>
        <end position="328"/>
    </location>
</feature>
<dbReference type="EMBL" id="CP003220">
    <property type="protein sequence ID" value="EGB14686.1"/>
    <property type="molecule type" value="Genomic_DNA"/>
</dbReference>
<dbReference type="NCBIfam" id="TIGR00177">
    <property type="entry name" value="molyb_syn"/>
    <property type="match status" value="1"/>
</dbReference>
<dbReference type="GO" id="GO:0006777">
    <property type="term" value="P:Mo-molybdopterin cofactor biosynthetic process"/>
    <property type="evidence" value="ECO:0007669"/>
    <property type="project" value="UniProtKB-UniRule"/>
</dbReference>
<dbReference type="Pfam" id="PF03453">
    <property type="entry name" value="MoeA_N"/>
    <property type="match status" value="1"/>
</dbReference>
<dbReference type="GO" id="GO:0046872">
    <property type="term" value="F:metal ion binding"/>
    <property type="evidence" value="ECO:0007669"/>
    <property type="project" value="UniProtKB-UniRule"/>
</dbReference>
<dbReference type="GO" id="GO:0061599">
    <property type="term" value="F:molybdopterin molybdotransferase activity"/>
    <property type="evidence" value="ECO:0007669"/>
    <property type="project" value="UniProtKB-UniRule"/>
</dbReference>
<evidence type="ECO:0000259" key="7">
    <source>
        <dbReference type="SMART" id="SM00852"/>
    </source>
</evidence>
<dbReference type="HOGENOM" id="CLU_010186_7_2_7"/>
<dbReference type="SMR" id="F0JE77"/>
<dbReference type="Proteomes" id="UP000007845">
    <property type="component" value="Chromosome"/>
</dbReference>
<evidence type="ECO:0000256" key="5">
    <source>
        <dbReference type="ARBA" id="ARBA00047317"/>
    </source>
</evidence>
<comment type="function">
    <text evidence="1 6">Catalyzes the insertion of molybdate into adenylated molybdopterin with the concomitant release of AMP.</text>
</comment>
<evidence type="ECO:0000256" key="2">
    <source>
        <dbReference type="ARBA" id="ARBA00005046"/>
    </source>
</evidence>
<dbReference type="InterPro" id="IPR005111">
    <property type="entry name" value="MoeA_C_domain_IV"/>
</dbReference>
<name>F0JE77_9BACT</name>
<accession>F0JE77</accession>
<dbReference type="EC" id="2.10.1.1" evidence="6"/>
<keyword evidence="6" id="KW-0479">Metal-binding</keyword>
<dbReference type="AlphaFoldDB" id="F0JE77"/>
<dbReference type="SUPFAM" id="SSF63882">
    <property type="entry name" value="MoeA N-terminal region -like"/>
    <property type="match status" value="1"/>
</dbReference>
<dbReference type="CDD" id="cd00887">
    <property type="entry name" value="MoeA"/>
    <property type="match status" value="1"/>
</dbReference>
<dbReference type="Gene3D" id="3.40.980.10">
    <property type="entry name" value="MoaB/Mog-like domain"/>
    <property type="match status" value="1"/>
</dbReference>
<dbReference type="InterPro" id="IPR036425">
    <property type="entry name" value="MoaB/Mog-like_dom_sf"/>
</dbReference>
<dbReference type="Gene3D" id="3.90.105.10">
    <property type="entry name" value="Molybdopterin biosynthesis moea protein, domain 2"/>
    <property type="match status" value="1"/>
</dbReference>
<dbReference type="eggNOG" id="COG0303">
    <property type="taxonomic scope" value="Bacteria"/>
</dbReference>
<dbReference type="SUPFAM" id="SSF63867">
    <property type="entry name" value="MoeA C-terminal domain-like"/>
    <property type="match status" value="1"/>
</dbReference>
<dbReference type="InterPro" id="IPR001453">
    <property type="entry name" value="MoaB/Mog_dom"/>
</dbReference>
<evidence type="ECO:0000256" key="3">
    <source>
        <dbReference type="ARBA" id="ARBA00010763"/>
    </source>
</evidence>
<dbReference type="InterPro" id="IPR005110">
    <property type="entry name" value="MoeA_linker/N"/>
</dbReference>
<comment type="cofactor">
    <cofactor evidence="6">
        <name>Mg(2+)</name>
        <dbReference type="ChEBI" id="CHEBI:18420"/>
    </cofactor>
</comment>